<gene>
    <name evidence="13" type="ORF">LNINA_LOCUS2690</name>
</gene>
<dbReference type="GO" id="GO:0003860">
    <property type="term" value="F:3-hydroxyisobutyryl-CoA hydrolase activity"/>
    <property type="evidence" value="ECO:0007669"/>
    <property type="project" value="UniProtKB-EC"/>
</dbReference>
<evidence type="ECO:0000256" key="1">
    <source>
        <dbReference type="ARBA" id="ARBA00001709"/>
    </source>
</evidence>
<keyword evidence="7" id="KW-0101">Branched-chain amino acid catabolism</keyword>
<keyword evidence="14" id="KW-1185">Reference proteome</keyword>
<evidence type="ECO:0000313" key="13">
    <source>
        <dbReference type="EMBL" id="CAK1542840.1"/>
    </source>
</evidence>
<comment type="catalytic activity">
    <reaction evidence="1">
        <text>3-hydroxy-2-methylpropanoyl-CoA + H2O = 3-hydroxy-2-methylpropanoate + CoA + H(+)</text>
        <dbReference type="Rhea" id="RHEA:20888"/>
        <dbReference type="ChEBI" id="CHEBI:11805"/>
        <dbReference type="ChEBI" id="CHEBI:15377"/>
        <dbReference type="ChEBI" id="CHEBI:15378"/>
        <dbReference type="ChEBI" id="CHEBI:57287"/>
        <dbReference type="ChEBI" id="CHEBI:57340"/>
        <dbReference type="EC" id="3.1.2.4"/>
    </reaction>
</comment>
<evidence type="ECO:0000256" key="5">
    <source>
        <dbReference type="ARBA" id="ARBA00011915"/>
    </source>
</evidence>
<evidence type="ECO:0000256" key="6">
    <source>
        <dbReference type="ARBA" id="ARBA00016714"/>
    </source>
</evidence>
<dbReference type="PANTHER" id="PTHR43176:SF3">
    <property type="entry name" value="3-HYDROXYISOBUTYRYL-COA HYDROLASE, MITOCHONDRIAL"/>
    <property type="match status" value="1"/>
</dbReference>
<comment type="caution">
    <text evidence="13">The sequence shown here is derived from an EMBL/GenBank/DDBJ whole genome shotgun (WGS) entry which is preliminary data.</text>
</comment>
<dbReference type="Gene3D" id="3.90.226.10">
    <property type="entry name" value="2-enoyl-CoA Hydratase, Chain A, domain 1"/>
    <property type="match status" value="1"/>
</dbReference>
<evidence type="ECO:0000259" key="12">
    <source>
        <dbReference type="Pfam" id="PF16113"/>
    </source>
</evidence>
<reference evidence="13 14" key="1">
    <citation type="submission" date="2023-11" db="EMBL/GenBank/DDBJ databases">
        <authorList>
            <person name="Okamura Y."/>
        </authorList>
    </citation>
    <scope>NUCLEOTIDE SEQUENCE [LARGE SCALE GENOMIC DNA]</scope>
</reference>
<evidence type="ECO:0000256" key="9">
    <source>
        <dbReference type="ARBA" id="ARBA00023128"/>
    </source>
</evidence>
<dbReference type="CDD" id="cd06558">
    <property type="entry name" value="crotonase-like"/>
    <property type="match status" value="1"/>
</dbReference>
<comment type="similarity">
    <text evidence="4">Belongs to the enoyl-CoA hydratase/isomerase family.</text>
</comment>
<sequence>MNLKLLTAILRVRCGLRLEGKCCNNYELPVSVVKQIGTKESYQSDTDDDGADKNDSSDHILYIIIIFKMLNLRIMPRTTAILKRAMCTQEQDVLFENLNNAGIITLNRPKALNSLNTSMVTKLLRQLQEWENKKSLVIVKGAGDKAFCAGGDVKSAIDRVEGPRFFHIEYNVNYLIGKYKVPYIALMNGVTMGGGVGVSVHGRYRVATEKTIVAMPETKIGLFPDVGGSYFLPRLQVNLGMYLGLTGDRLKGIDVVKAGFATHLVPSKRLYELEKLLSRCTSDNEVQQLLNKFHEPAEDFSLADNIKHINYCFAASTVEEIIERLEKVNNEWSIKTVKIIGQMCPGSLKITLRALQRGAQLDLPQCLKMEYRLACRATENHDFPEGVRALLIDKDNMPKWQHSSLADVDEDYVEGYFKKLPHERELQFFDAKL</sequence>
<evidence type="ECO:0000256" key="4">
    <source>
        <dbReference type="ARBA" id="ARBA00005254"/>
    </source>
</evidence>
<dbReference type="GO" id="GO:0005739">
    <property type="term" value="C:mitochondrion"/>
    <property type="evidence" value="ECO:0007669"/>
    <property type="project" value="UniProtKB-SubCell"/>
</dbReference>
<dbReference type="PANTHER" id="PTHR43176">
    <property type="entry name" value="3-HYDROXYISOBUTYRYL-COA HYDROLASE-RELATED"/>
    <property type="match status" value="1"/>
</dbReference>
<dbReference type="Pfam" id="PF16113">
    <property type="entry name" value="ECH_2"/>
    <property type="match status" value="1"/>
</dbReference>
<organism evidence="13 14">
    <name type="scientific">Leptosia nina</name>
    <dbReference type="NCBI Taxonomy" id="320188"/>
    <lineage>
        <taxon>Eukaryota</taxon>
        <taxon>Metazoa</taxon>
        <taxon>Ecdysozoa</taxon>
        <taxon>Arthropoda</taxon>
        <taxon>Hexapoda</taxon>
        <taxon>Insecta</taxon>
        <taxon>Pterygota</taxon>
        <taxon>Neoptera</taxon>
        <taxon>Endopterygota</taxon>
        <taxon>Lepidoptera</taxon>
        <taxon>Glossata</taxon>
        <taxon>Ditrysia</taxon>
        <taxon>Papilionoidea</taxon>
        <taxon>Pieridae</taxon>
        <taxon>Pierinae</taxon>
        <taxon>Leptosia</taxon>
    </lineage>
</organism>
<dbReference type="EC" id="3.1.2.4" evidence="5"/>
<name>A0AAV1J086_9NEOP</name>
<evidence type="ECO:0000256" key="11">
    <source>
        <dbReference type="ARBA" id="ARBA00031181"/>
    </source>
</evidence>
<dbReference type="SUPFAM" id="SSF52096">
    <property type="entry name" value="ClpP/crotonase"/>
    <property type="match status" value="1"/>
</dbReference>
<dbReference type="InterPro" id="IPR032259">
    <property type="entry name" value="HIBYL-CoA-H"/>
</dbReference>
<dbReference type="NCBIfam" id="NF004127">
    <property type="entry name" value="PRK05617.1"/>
    <property type="match status" value="1"/>
</dbReference>
<dbReference type="InterPro" id="IPR045004">
    <property type="entry name" value="ECH_dom"/>
</dbReference>
<evidence type="ECO:0000313" key="14">
    <source>
        <dbReference type="Proteomes" id="UP001497472"/>
    </source>
</evidence>
<dbReference type="InterPro" id="IPR029045">
    <property type="entry name" value="ClpP/crotonase-like_dom_sf"/>
</dbReference>
<proteinExistence type="inferred from homology"/>
<evidence type="ECO:0000256" key="2">
    <source>
        <dbReference type="ARBA" id="ARBA00004173"/>
    </source>
</evidence>
<evidence type="ECO:0000256" key="3">
    <source>
        <dbReference type="ARBA" id="ARBA00005109"/>
    </source>
</evidence>
<comment type="subcellular location">
    <subcellularLocation>
        <location evidence="2">Mitochondrion</location>
    </subcellularLocation>
</comment>
<evidence type="ECO:0000256" key="8">
    <source>
        <dbReference type="ARBA" id="ARBA00022801"/>
    </source>
</evidence>
<keyword evidence="9" id="KW-0496">Mitochondrion</keyword>
<keyword evidence="8" id="KW-0378">Hydrolase</keyword>
<evidence type="ECO:0000256" key="7">
    <source>
        <dbReference type="ARBA" id="ARBA00022456"/>
    </source>
</evidence>
<comment type="pathway">
    <text evidence="3">Amino-acid degradation; L-valine degradation.</text>
</comment>
<comment type="function">
    <text evidence="10">Hydrolyzes 3-hydroxyisobutyryl-CoA (HIBYL-CoA), a saline catabolite. Has high activity toward isobutyryl-CoA. Could be an isobutyryl-CoA dehydrogenase that functions in valine catabolism. Also hydrolyzes 3-hydroxypropanoyl-CoA.</text>
</comment>
<dbReference type="EMBL" id="CAVLEF010000003">
    <property type="protein sequence ID" value="CAK1542840.1"/>
    <property type="molecule type" value="Genomic_DNA"/>
</dbReference>
<dbReference type="FunFam" id="3.90.226.10:FF:000026">
    <property type="entry name" value="3-hydroxyisobutyryl-CoA hydrolase, mitochondrial"/>
    <property type="match status" value="1"/>
</dbReference>
<feature type="domain" description="Enoyl-CoA hydratase/isomerase" evidence="12">
    <location>
        <begin position="102"/>
        <end position="417"/>
    </location>
</feature>
<evidence type="ECO:0000256" key="10">
    <source>
        <dbReference type="ARBA" id="ARBA00024871"/>
    </source>
</evidence>
<dbReference type="GO" id="GO:0006574">
    <property type="term" value="P:L-valine catabolic process"/>
    <property type="evidence" value="ECO:0007669"/>
    <property type="project" value="TreeGrafter"/>
</dbReference>
<dbReference type="AlphaFoldDB" id="A0AAV1J086"/>
<protein>
    <recommendedName>
        <fullName evidence="6">3-hydroxyisobutyryl-CoA hydrolase, mitochondrial</fullName>
        <ecNumber evidence="5">3.1.2.4</ecNumber>
    </recommendedName>
    <alternativeName>
        <fullName evidence="11">3-hydroxyisobutyryl-coenzyme A hydrolase</fullName>
    </alternativeName>
</protein>
<accession>A0AAV1J086</accession>
<dbReference type="Proteomes" id="UP001497472">
    <property type="component" value="Unassembled WGS sequence"/>
</dbReference>